<reference evidence="5" key="1">
    <citation type="submission" date="2017-09" db="EMBL/GenBank/DDBJ databases">
        <title>Depth-based differentiation of microbial function through sediment-hosted aquifers and enrichment of novel symbionts in the deep terrestrial subsurface.</title>
        <authorList>
            <person name="Probst A.J."/>
            <person name="Ladd B."/>
            <person name="Jarett J.K."/>
            <person name="Geller-Mcgrath D.E."/>
            <person name="Sieber C.M.K."/>
            <person name="Emerson J.B."/>
            <person name="Anantharaman K."/>
            <person name="Thomas B.C."/>
            <person name="Malmstrom R."/>
            <person name="Stieglmeier M."/>
            <person name="Klingl A."/>
            <person name="Woyke T."/>
            <person name="Ryan C.M."/>
            <person name="Banfield J.F."/>
        </authorList>
    </citation>
    <scope>NUCLEOTIDE SEQUENCE [LARGE SCALE GENOMIC DNA]</scope>
</reference>
<comment type="similarity">
    <text evidence="1">Belongs to the DprA/Smf family.</text>
</comment>
<evidence type="ECO:0000259" key="3">
    <source>
        <dbReference type="Pfam" id="PF17782"/>
    </source>
</evidence>
<dbReference type="InterPro" id="IPR003488">
    <property type="entry name" value="DprA"/>
</dbReference>
<dbReference type="EMBL" id="PEYT01000001">
    <property type="protein sequence ID" value="PIS23455.1"/>
    <property type="molecule type" value="Genomic_DNA"/>
</dbReference>
<evidence type="ECO:0000259" key="2">
    <source>
        <dbReference type="Pfam" id="PF02481"/>
    </source>
</evidence>
<feature type="domain" description="DprA winged helix" evidence="3">
    <location>
        <begin position="229"/>
        <end position="284"/>
    </location>
</feature>
<accession>A0A2H0XF63</accession>
<dbReference type="Gene3D" id="3.40.50.450">
    <property type="match status" value="1"/>
</dbReference>
<dbReference type="AlphaFoldDB" id="A0A2H0XF63"/>
<dbReference type="SUPFAM" id="SSF102405">
    <property type="entry name" value="MCP/YpsA-like"/>
    <property type="match status" value="1"/>
</dbReference>
<feature type="domain" description="Smf/DprA SLOG" evidence="2">
    <location>
        <begin position="8"/>
        <end position="216"/>
    </location>
</feature>
<dbReference type="PANTHER" id="PTHR43022:SF1">
    <property type="entry name" value="PROTEIN SMF"/>
    <property type="match status" value="1"/>
</dbReference>
<evidence type="ECO:0000313" key="5">
    <source>
        <dbReference type="Proteomes" id="UP000230340"/>
    </source>
</evidence>
<dbReference type="Pfam" id="PF17782">
    <property type="entry name" value="WHD_DprA"/>
    <property type="match status" value="1"/>
</dbReference>
<evidence type="ECO:0000256" key="1">
    <source>
        <dbReference type="ARBA" id="ARBA00006525"/>
    </source>
</evidence>
<evidence type="ECO:0000313" key="4">
    <source>
        <dbReference type="EMBL" id="PIS23455.1"/>
    </source>
</evidence>
<name>A0A2H0XF63_UNCKA</name>
<gene>
    <name evidence="4" type="primary">dprA</name>
    <name evidence="4" type="ORF">COT49_00070</name>
</gene>
<sequence length="289" mass="31289">MIDFHSLYKNNSEFPQKLLSLTDCPKSLHIAGRIDPSDNLALAVVGSRKMSSYGKEVCRDIVSKIVTRHVTIVSGFMYGVDIAAHNTAFEFGGRTIGVLGFGADFVGNVPDIKLAEAIVKEDRGALITEFNLDQAPQQWTFPKRDRIISALANAVLVIEAAEKSGTFYTVEACVQQGKDVLAVPGSIYSDVSKGCHKLIEDGARIVKSAEDVIEALGILSTSSNPPAINNTSLSYDEECVLKLLDQVGILVDDIIVKSEMQSSTVLSSLTALEMKGFIREVGGGMYRRI</sequence>
<dbReference type="InterPro" id="IPR036388">
    <property type="entry name" value="WH-like_DNA-bd_sf"/>
</dbReference>
<dbReference type="InterPro" id="IPR057666">
    <property type="entry name" value="DrpA_SLOG"/>
</dbReference>
<dbReference type="NCBIfam" id="TIGR00732">
    <property type="entry name" value="dprA"/>
    <property type="match status" value="1"/>
</dbReference>
<comment type="caution">
    <text evidence="4">The sequence shown here is derived from an EMBL/GenBank/DDBJ whole genome shotgun (WGS) entry which is preliminary data.</text>
</comment>
<dbReference type="InterPro" id="IPR041614">
    <property type="entry name" value="DprA_WH"/>
</dbReference>
<dbReference type="Gene3D" id="1.10.10.10">
    <property type="entry name" value="Winged helix-like DNA-binding domain superfamily/Winged helix DNA-binding domain"/>
    <property type="match status" value="1"/>
</dbReference>
<dbReference type="PANTHER" id="PTHR43022">
    <property type="entry name" value="PROTEIN SMF"/>
    <property type="match status" value="1"/>
</dbReference>
<protein>
    <submittedName>
        <fullName evidence="4">DNA-protecting protein DprA</fullName>
    </submittedName>
</protein>
<dbReference type="Pfam" id="PF02481">
    <property type="entry name" value="DNA_processg_A"/>
    <property type="match status" value="1"/>
</dbReference>
<dbReference type="GO" id="GO:0009294">
    <property type="term" value="P:DNA-mediated transformation"/>
    <property type="evidence" value="ECO:0007669"/>
    <property type="project" value="InterPro"/>
</dbReference>
<organism evidence="4 5">
    <name type="scientific">candidate division WWE3 bacterium CG08_land_8_20_14_0_20_40_13</name>
    <dbReference type="NCBI Taxonomy" id="1975084"/>
    <lineage>
        <taxon>Bacteria</taxon>
        <taxon>Katanobacteria</taxon>
    </lineage>
</organism>
<proteinExistence type="inferred from homology"/>
<dbReference type="Proteomes" id="UP000230340">
    <property type="component" value="Unassembled WGS sequence"/>
</dbReference>